<proteinExistence type="predicted"/>
<gene>
    <name evidence="1" type="ORF">Sdiek1_2530</name>
</gene>
<dbReference type="RefSeq" id="WP_087439383.1">
    <property type="nucleotide sequence ID" value="NZ_CP021416.1"/>
</dbReference>
<keyword evidence="2" id="KW-1185">Reference proteome</keyword>
<evidence type="ECO:0000313" key="2">
    <source>
        <dbReference type="Proteomes" id="UP000196005"/>
    </source>
</evidence>
<dbReference type="KEGG" id="suls:Sdiek1_2530"/>
<sequence length="357" mass="41934">MQTLQSFYEMNFKNTLFFDRKISITHKKTILYGPRKSGKSHLIIDHLSHYEKGSYLYIDFSDDRVEPHLVAENLAIFVQKNRIKLLIIEHFDFSFELPNIDEILLTTIFTCKTLKGYDSLILYPLDFEEFISFDKKHSNIEHLFNFYTNSGTFPQIVQNSEQSSQKQMQEMLHLILKDATTFLIYKRLCEMQGSKISLFQIYNHLKVFTKISKDKLYAITSDLIDQNLLFLVEKYNQPSASKKVYPIDFALKDALTFKKDFLKRFENMVFLELIKRGKKVFYEEGIDFYLPDESLAILCVGFATTEAIEIKLQKLLPTFWALHVKRIEVVTLSSESAKDIEGFSFSIAPFWEWALQL</sequence>
<reference evidence="2" key="1">
    <citation type="submission" date="2017-05" db="EMBL/GenBank/DDBJ databases">
        <title>Dechlorination kinetics govern the competition between two new strains of the genus Sulfurospirillum.</title>
        <authorList>
            <person name="Buttet G.F."/>
            <person name="Murray A.M."/>
            <person name="Goris T."/>
            <person name="Burion M."/>
            <person name="Lin B."/>
            <person name="Rolle M."/>
            <person name="Maillard J."/>
        </authorList>
    </citation>
    <scope>NUCLEOTIDE SEQUENCE [LARGE SCALE GENOMIC DNA]</scope>
    <source>
        <strain evidence="2">SL2-1</strain>
    </source>
</reference>
<dbReference type="EMBL" id="CP021416">
    <property type="protein sequence ID" value="ARU49680.1"/>
    <property type="molecule type" value="Genomic_DNA"/>
</dbReference>
<evidence type="ECO:0000313" key="1">
    <source>
        <dbReference type="EMBL" id="ARU49680.1"/>
    </source>
</evidence>
<evidence type="ECO:0008006" key="3">
    <source>
        <dbReference type="Google" id="ProtNLM"/>
    </source>
</evidence>
<protein>
    <recommendedName>
        <fullName evidence="3">AAA domain-containing protein</fullName>
    </recommendedName>
</protein>
<dbReference type="Proteomes" id="UP000196005">
    <property type="component" value="Chromosome"/>
</dbReference>
<dbReference type="AlphaFoldDB" id="A0A1Y0HP05"/>
<dbReference type="OrthoDB" id="5372242at2"/>
<dbReference type="PANTHER" id="PTHR33295:SF18">
    <property type="entry name" value="AAA+ ATPASE DOMAIN-CONTAINING PROTEIN"/>
    <property type="match status" value="1"/>
</dbReference>
<dbReference type="PANTHER" id="PTHR33295">
    <property type="entry name" value="ATPASE"/>
    <property type="match status" value="1"/>
</dbReference>
<name>A0A1Y0HP05_9BACT</name>
<organism evidence="1 2">
    <name type="scientific">Sulfurospirillum diekertiae</name>
    <dbReference type="NCBI Taxonomy" id="1854492"/>
    <lineage>
        <taxon>Bacteria</taxon>
        <taxon>Pseudomonadati</taxon>
        <taxon>Campylobacterota</taxon>
        <taxon>Epsilonproteobacteria</taxon>
        <taxon>Campylobacterales</taxon>
        <taxon>Sulfurospirillaceae</taxon>
        <taxon>Sulfurospirillum</taxon>
    </lineage>
</organism>
<accession>A0A1Y0HP05</accession>